<feature type="region of interest" description="Disordered" evidence="1">
    <location>
        <begin position="504"/>
        <end position="527"/>
    </location>
</feature>
<feature type="region of interest" description="Disordered" evidence="1">
    <location>
        <begin position="72"/>
        <end position="170"/>
    </location>
</feature>
<dbReference type="RefSeq" id="XP_062751542.1">
    <property type="nucleotide sequence ID" value="XM_062904470.1"/>
</dbReference>
<proteinExistence type="predicted"/>
<feature type="domain" description="DUF8035" evidence="2">
    <location>
        <begin position="269"/>
        <end position="322"/>
    </location>
</feature>
<evidence type="ECO:0000259" key="2">
    <source>
        <dbReference type="Pfam" id="PF26118"/>
    </source>
</evidence>
<feature type="compositionally biased region" description="Basic and acidic residues" evidence="1">
    <location>
        <begin position="504"/>
        <end position="517"/>
    </location>
</feature>
<dbReference type="InterPro" id="IPR058348">
    <property type="entry name" value="DUF8035"/>
</dbReference>
<evidence type="ECO:0000313" key="3">
    <source>
        <dbReference type="EMBL" id="KAK4063354.1"/>
    </source>
</evidence>
<feature type="region of interest" description="Disordered" evidence="1">
    <location>
        <begin position="416"/>
        <end position="458"/>
    </location>
</feature>
<dbReference type="EMBL" id="JAWRVG010000054">
    <property type="protein sequence ID" value="KAK4063354.1"/>
    <property type="molecule type" value="Genomic_DNA"/>
</dbReference>
<dbReference type="Pfam" id="PF26118">
    <property type="entry name" value="DUF8035"/>
    <property type="match status" value="1"/>
</dbReference>
<feature type="compositionally biased region" description="Basic and acidic residues" evidence="1">
    <location>
        <begin position="210"/>
        <end position="227"/>
    </location>
</feature>
<organism evidence="3 4">
    <name type="scientific">Trichoderma aggressivum f. europaeum</name>
    <dbReference type="NCBI Taxonomy" id="173218"/>
    <lineage>
        <taxon>Eukaryota</taxon>
        <taxon>Fungi</taxon>
        <taxon>Dikarya</taxon>
        <taxon>Ascomycota</taxon>
        <taxon>Pezizomycotina</taxon>
        <taxon>Sordariomycetes</taxon>
        <taxon>Hypocreomycetidae</taxon>
        <taxon>Hypocreales</taxon>
        <taxon>Hypocreaceae</taxon>
        <taxon>Trichoderma</taxon>
    </lineage>
</organism>
<evidence type="ECO:0000313" key="4">
    <source>
        <dbReference type="Proteomes" id="UP001273209"/>
    </source>
</evidence>
<evidence type="ECO:0000256" key="1">
    <source>
        <dbReference type="SAM" id="MobiDB-lite"/>
    </source>
</evidence>
<accession>A0AAE1I6J2</accession>
<gene>
    <name evidence="3" type="ORF">Triagg1_9505</name>
</gene>
<feature type="compositionally biased region" description="Basic residues" evidence="1">
    <location>
        <begin position="228"/>
        <end position="238"/>
    </location>
</feature>
<reference evidence="3" key="1">
    <citation type="submission" date="2023-11" db="EMBL/GenBank/DDBJ databases">
        <title>The genome sequences of three competitors of mushroom-forming fungi.</title>
        <authorList>
            <person name="Beijen E."/>
            <person name="Ohm R.A."/>
        </authorList>
    </citation>
    <scope>NUCLEOTIDE SEQUENCE</scope>
    <source>
        <strain evidence="3">CBS 100526</strain>
    </source>
</reference>
<comment type="caution">
    <text evidence="3">The sequence shown here is derived from an EMBL/GenBank/DDBJ whole genome shotgun (WGS) entry which is preliminary data.</text>
</comment>
<feature type="compositionally biased region" description="Basic and acidic residues" evidence="1">
    <location>
        <begin position="118"/>
        <end position="153"/>
    </location>
</feature>
<dbReference type="GeneID" id="87924375"/>
<protein>
    <recommendedName>
        <fullName evidence="2">DUF8035 domain-containing protein</fullName>
    </recommendedName>
</protein>
<dbReference type="AlphaFoldDB" id="A0AAE1I6J2"/>
<feature type="compositionally biased region" description="Basic and acidic residues" evidence="1">
    <location>
        <begin position="72"/>
        <end position="104"/>
    </location>
</feature>
<keyword evidence="4" id="KW-1185">Reference proteome</keyword>
<feature type="region of interest" description="Disordered" evidence="1">
    <location>
        <begin position="210"/>
        <end position="273"/>
    </location>
</feature>
<sequence>MASRGDRWERDRLGGDRDRVHSRERFVEEDRLFMAGGRGPREQSADRFDRLYGSGRTSYEDDLVRDRRFYEDDARFGRRPEPPRGERIVLEKERDREYYRDSSPRRPTMVRRQSSLDTYDRRPLPKFFDQREELPPPARREDIRREEYREEYRAPSYTPIPLPKARGLPPARRYDERFYEDIHVEHDRIEEGVQRYPTERIVEREIIREKEKEKEKEKRSRSRDSRSTKKSHRGRSRASKSSTRSSSSSSSSSSSGGTTLKSVKSEYPKKGKTRIPARLVSKRALIDIGYPFIEEGNVVVVQKALGQANIDHLLKLSEEYKASELEISAARSSAGEIVRERREELIIDTPVHVRERREELIIETPAHHHHPPQPHLYPPPTSQAIIIPAPPPPAPVIIEATPRDVELIDKTVYRDMSPTVSSRSRSRSHSHHHHHHSSSSEYQLVERHRSRSRSGKDIRAEIRALEKELSHGRRREVGEKEIVRTERLPNGELIVYEEQVERFASHKPARIEKDKKGRMSISVPKYR</sequence>
<name>A0AAE1I6J2_9HYPO</name>
<dbReference type="Proteomes" id="UP001273209">
    <property type="component" value="Unassembled WGS sequence"/>
</dbReference>
<feature type="compositionally biased region" description="Low complexity" evidence="1">
    <location>
        <begin position="239"/>
        <end position="262"/>
    </location>
</feature>
<feature type="compositionally biased region" description="Basic residues" evidence="1">
    <location>
        <begin position="424"/>
        <end position="437"/>
    </location>
</feature>